<comment type="caution">
    <text evidence="1">The sequence shown here is derived from an EMBL/GenBank/DDBJ whole genome shotgun (WGS) entry which is preliminary data.</text>
</comment>
<sequence>MSDRLENSGSRDAWEAIQAFNEGRDPMMLERKYSKMRKNALSFFRGTCHLFYQDLPVASSLNSAPHVWICGDLHLENFGAYKGADRQIYFGINDFDEGMLAPCTWDVTRLVTSIFLAAESLSLDNAEGDEMVRTYLNRYAETLSSGRIRAIVADNAKGLVADLLKKLARRKRQELLDERTELIGDRRQLIFDDEKILKIDRDKYDLVSRVIYDWAQTQDRPDFFEVLDIGFRVAGTGSLGLDRYLILVAGKGSPDRNYLLDFKQQPIYVLPTFLSDTQPQWENSAQRVMKIEQLVQSAPPALLAAIDFNNSSYLLRELQPTQDKVELIDANIDIVGEASPLENRLEKLVKTMAEVTAFAHLHGSGKLGAAIAQELLDFGESIDWQQQVLIYANNYARQVRSDYQDFCQATSER</sequence>
<dbReference type="OrthoDB" id="1491115at2"/>
<evidence type="ECO:0000313" key="1">
    <source>
        <dbReference type="EMBL" id="PSB55663.1"/>
    </source>
</evidence>
<evidence type="ECO:0000313" key="2">
    <source>
        <dbReference type="Proteomes" id="UP000238937"/>
    </source>
</evidence>
<dbReference type="PANTHER" id="PTHR39441">
    <property type="entry name" value="DUF2252 DOMAIN-CONTAINING PROTEIN"/>
    <property type="match status" value="1"/>
</dbReference>
<dbReference type="SUPFAM" id="SSF56112">
    <property type="entry name" value="Protein kinase-like (PK-like)"/>
    <property type="match status" value="1"/>
</dbReference>
<dbReference type="InterPro" id="IPR011009">
    <property type="entry name" value="Kinase-like_dom_sf"/>
</dbReference>
<keyword evidence="2" id="KW-1185">Reference proteome</keyword>
<gene>
    <name evidence="1" type="ORF">C7B77_14330</name>
</gene>
<name>A0A2T1GDT9_9CYAN</name>
<dbReference type="AlphaFoldDB" id="A0A2T1GDT9"/>
<dbReference type="PANTHER" id="PTHR39441:SF1">
    <property type="entry name" value="DUF2252 DOMAIN-CONTAINING PROTEIN"/>
    <property type="match status" value="1"/>
</dbReference>
<proteinExistence type="predicted"/>
<dbReference type="RefSeq" id="WP_106305899.1">
    <property type="nucleotide sequence ID" value="NZ_PVWO01000172.1"/>
</dbReference>
<dbReference type="InterPro" id="IPR018721">
    <property type="entry name" value="DUF2252"/>
</dbReference>
<dbReference type="Proteomes" id="UP000238937">
    <property type="component" value="Unassembled WGS sequence"/>
</dbReference>
<dbReference type="Pfam" id="PF10009">
    <property type="entry name" value="DUF2252"/>
    <property type="match status" value="1"/>
</dbReference>
<protein>
    <submittedName>
        <fullName evidence="1">DUF2252 domain-containing protein</fullName>
    </submittedName>
</protein>
<organism evidence="1 2">
    <name type="scientific">Chamaesiphon polymorphus CCALA 037</name>
    <dbReference type="NCBI Taxonomy" id="2107692"/>
    <lineage>
        <taxon>Bacteria</taxon>
        <taxon>Bacillati</taxon>
        <taxon>Cyanobacteriota</taxon>
        <taxon>Cyanophyceae</taxon>
        <taxon>Gomontiellales</taxon>
        <taxon>Chamaesiphonaceae</taxon>
        <taxon>Chamaesiphon</taxon>
    </lineage>
</organism>
<accession>A0A2T1GDT9</accession>
<reference evidence="1 2" key="1">
    <citation type="submission" date="2018-03" db="EMBL/GenBank/DDBJ databases">
        <title>The ancient ancestry and fast evolution of plastids.</title>
        <authorList>
            <person name="Moore K.R."/>
            <person name="Magnabosco C."/>
            <person name="Momper L."/>
            <person name="Gold D.A."/>
            <person name="Bosak T."/>
            <person name="Fournier G.P."/>
        </authorList>
    </citation>
    <scope>NUCLEOTIDE SEQUENCE [LARGE SCALE GENOMIC DNA]</scope>
    <source>
        <strain evidence="1 2">CCALA 037</strain>
    </source>
</reference>
<dbReference type="EMBL" id="PVWO01000172">
    <property type="protein sequence ID" value="PSB55663.1"/>
    <property type="molecule type" value="Genomic_DNA"/>
</dbReference>